<reference evidence="3" key="1">
    <citation type="submission" date="2018-09" db="EMBL/GenBank/DDBJ databases">
        <title>Murine metabolic-syndrome-specific gut microbial biobank.</title>
        <authorList>
            <person name="Liu C."/>
        </authorList>
    </citation>
    <scope>NUCLEOTIDE SEQUENCE</scope>
    <source>
        <strain evidence="3">D42-62</strain>
    </source>
</reference>
<keyword evidence="1" id="KW-1133">Transmembrane helix</keyword>
<feature type="transmembrane region" description="Helical" evidence="1">
    <location>
        <begin position="82"/>
        <end position="103"/>
    </location>
</feature>
<sequence length="425" mass="48571">MLDFMLCALTNLFRIFLIGRCASIFLGIDVDKKKKHIVYGCFYVINTVLFWEFHTVWINMICNLMGISAIVWLYTKSVRTNLFITGTIYLVNCGCDVAATSLFVNYRDGGAYNQIYAVISFFLIFMCELVIEKMITIHKDAEDAQNISLVLMPICSIIVITLLIYTDTCTDIGLTIVSIGLLIANFLMLYLYNLLLHSISQQYEMEMLKTQLQAYANQLNVVLRGEEKIKALRHDIKHHLNELMLLANKHDVAEIQKYIDEMSSFLRNPNEIVASGNLEIDSVLNFMLQKAEKELKTVDVKVMLPEKVRHSFDVNVILGNLLENAIEAAGKTENKYLSVHIKLKRGILKVKIENSFESACILCEEQNRKDTIFKTTRPFTEQHGIGLKNVKKIVEKYNGTMAVTAQEGIFRINLLLYMARMENGL</sequence>
<protein>
    <submittedName>
        <fullName evidence="3">ATP-binding protein</fullName>
    </submittedName>
</protein>
<dbReference type="GO" id="GO:0042802">
    <property type="term" value="F:identical protein binding"/>
    <property type="evidence" value="ECO:0007669"/>
    <property type="project" value="TreeGrafter"/>
</dbReference>
<dbReference type="RefSeq" id="WP_160561589.1">
    <property type="nucleotide sequence ID" value="NZ_QZDT01000043.1"/>
</dbReference>
<feature type="transmembrane region" description="Helical" evidence="1">
    <location>
        <begin position="147"/>
        <end position="166"/>
    </location>
</feature>
<dbReference type="AlphaFoldDB" id="A0A9X5GUY2"/>
<feature type="transmembrane region" description="Helical" evidence="1">
    <location>
        <begin position="12"/>
        <end position="29"/>
    </location>
</feature>
<keyword evidence="3" id="KW-0067">ATP-binding</keyword>
<feature type="transmembrane region" description="Helical" evidence="1">
    <location>
        <begin position="172"/>
        <end position="195"/>
    </location>
</feature>
<dbReference type="SUPFAM" id="SSF55874">
    <property type="entry name" value="ATPase domain of HSP90 chaperone/DNA topoisomerase II/histidine kinase"/>
    <property type="match status" value="1"/>
</dbReference>
<evidence type="ECO:0000313" key="4">
    <source>
        <dbReference type="Proteomes" id="UP001154420"/>
    </source>
</evidence>
<dbReference type="Gene3D" id="3.30.565.10">
    <property type="entry name" value="Histidine kinase-like ATPase, C-terminal domain"/>
    <property type="match status" value="1"/>
</dbReference>
<organism evidence="3 4">
    <name type="scientific">Parablautia muri</name>
    <dbReference type="NCBI Taxonomy" id="2320879"/>
    <lineage>
        <taxon>Bacteria</taxon>
        <taxon>Bacillati</taxon>
        <taxon>Bacillota</taxon>
        <taxon>Clostridia</taxon>
        <taxon>Lachnospirales</taxon>
        <taxon>Lachnospiraceae</taxon>
        <taxon>Parablautia</taxon>
    </lineage>
</organism>
<gene>
    <name evidence="3" type="ORF">D5281_18815</name>
</gene>
<name>A0A9X5GUY2_9FIRM</name>
<dbReference type="Proteomes" id="UP001154420">
    <property type="component" value="Unassembled WGS sequence"/>
</dbReference>
<feature type="transmembrane region" description="Helical" evidence="1">
    <location>
        <begin position="115"/>
        <end position="135"/>
    </location>
</feature>
<evidence type="ECO:0000313" key="3">
    <source>
        <dbReference type="EMBL" id="NBJ94572.1"/>
    </source>
</evidence>
<comment type="caution">
    <text evidence="3">The sequence shown here is derived from an EMBL/GenBank/DDBJ whole genome shotgun (WGS) entry which is preliminary data.</text>
</comment>
<keyword evidence="3" id="KW-0547">Nucleotide-binding</keyword>
<dbReference type="PANTHER" id="PTHR40448">
    <property type="entry name" value="TWO-COMPONENT SENSOR HISTIDINE KINASE"/>
    <property type="match status" value="1"/>
</dbReference>
<feature type="transmembrane region" description="Helical" evidence="1">
    <location>
        <begin position="57"/>
        <end position="75"/>
    </location>
</feature>
<dbReference type="OrthoDB" id="9816523at2"/>
<dbReference type="PANTHER" id="PTHR40448:SF1">
    <property type="entry name" value="TWO-COMPONENT SENSOR HISTIDINE KINASE"/>
    <property type="match status" value="1"/>
</dbReference>
<accession>A0A9X5GUY2</accession>
<dbReference type="Pfam" id="PF14501">
    <property type="entry name" value="HATPase_c_5"/>
    <property type="match status" value="1"/>
</dbReference>
<feature type="domain" description="Sensor histidine kinase NatK-like C-terminal" evidence="2">
    <location>
        <begin position="311"/>
        <end position="416"/>
    </location>
</feature>
<dbReference type="GO" id="GO:0005524">
    <property type="term" value="F:ATP binding"/>
    <property type="evidence" value="ECO:0007669"/>
    <property type="project" value="UniProtKB-KW"/>
</dbReference>
<dbReference type="InterPro" id="IPR032834">
    <property type="entry name" value="NatK-like_C"/>
</dbReference>
<evidence type="ECO:0000259" key="2">
    <source>
        <dbReference type="Pfam" id="PF14501"/>
    </source>
</evidence>
<dbReference type="EMBL" id="QZDT01000043">
    <property type="protein sequence ID" value="NBJ94572.1"/>
    <property type="molecule type" value="Genomic_DNA"/>
</dbReference>
<proteinExistence type="predicted"/>
<dbReference type="InterPro" id="IPR036890">
    <property type="entry name" value="HATPase_C_sf"/>
</dbReference>
<keyword evidence="1" id="KW-0472">Membrane</keyword>
<keyword evidence="4" id="KW-1185">Reference proteome</keyword>
<evidence type="ECO:0000256" key="1">
    <source>
        <dbReference type="SAM" id="Phobius"/>
    </source>
</evidence>
<keyword evidence="1" id="KW-0812">Transmembrane</keyword>